<gene>
    <name evidence="1" type="ORF">GGD40_000881</name>
</gene>
<comment type="caution">
    <text evidence="1">The sequence shown here is derived from an EMBL/GenBank/DDBJ whole genome shotgun (WGS) entry which is preliminary data.</text>
</comment>
<name>A0A7Y9WIC6_9BURK</name>
<accession>A0A7Y9WIC6</accession>
<dbReference type="AlphaFoldDB" id="A0A7Y9WIC6"/>
<dbReference type="Proteomes" id="UP000540929">
    <property type="component" value="Unassembled WGS sequence"/>
</dbReference>
<evidence type="ECO:0000313" key="1">
    <source>
        <dbReference type="EMBL" id="NYH21402.1"/>
    </source>
</evidence>
<protein>
    <submittedName>
        <fullName evidence="1">Uncharacterized protein</fullName>
    </submittedName>
</protein>
<organism evidence="1 2">
    <name type="scientific">Paraburkholderia bryophila</name>
    <dbReference type="NCBI Taxonomy" id="420952"/>
    <lineage>
        <taxon>Bacteria</taxon>
        <taxon>Pseudomonadati</taxon>
        <taxon>Pseudomonadota</taxon>
        <taxon>Betaproteobacteria</taxon>
        <taxon>Burkholderiales</taxon>
        <taxon>Burkholderiaceae</taxon>
        <taxon>Paraburkholderia</taxon>
    </lineage>
</organism>
<evidence type="ECO:0000313" key="2">
    <source>
        <dbReference type="Proteomes" id="UP000540929"/>
    </source>
</evidence>
<proteinExistence type="predicted"/>
<sequence>MSALAERRKGGELAKLAGMWSNEQAFWDWVSFIQENPCHGASMAAQFIRTVCGIASRADLDHDPAARARFDQYIRKPYAKYRASMGCV</sequence>
<reference evidence="1 2" key="1">
    <citation type="submission" date="2020-07" db="EMBL/GenBank/DDBJ databases">
        <title>Exploring microbial biodiversity for novel pathways involved in the catabolism of aromatic compounds derived from lignin.</title>
        <authorList>
            <person name="Elkins J."/>
        </authorList>
    </citation>
    <scope>NUCLEOTIDE SEQUENCE [LARGE SCALE GENOMIC DNA]</scope>
    <source>
        <strain evidence="1 2">H2C3C</strain>
    </source>
</reference>
<dbReference type="RefSeq" id="WP_373565256.1">
    <property type="nucleotide sequence ID" value="NZ_JACCAS010000001.1"/>
</dbReference>
<dbReference type="EMBL" id="JACCAS010000001">
    <property type="protein sequence ID" value="NYH21402.1"/>
    <property type="molecule type" value="Genomic_DNA"/>
</dbReference>
<keyword evidence="2" id="KW-1185">Reference proteome</keyword>